<dbReference type="AlphaFoldDB" id="R7TVK5"/>
<dbReference type="EnsemblMetazoa" id="CapteT198433">
    <property type="protein sequence ID" value="CapteP198433"/>
    <property type="gene ID" value="CapteG198433"/>
</dbReference>
<dbReference type="EMBL" id="KB308420">
    <property type="protein sequence ID" value="ELT97913.1"/>
    <property type="molecule type" value="Genomic_DNA"/>
</dbReference>
<keyword evidence="1" id="KW-0732">Signal</keyword>
<protein>
    <submittedName>
        <fullName evidence="2 3">Uncharacterized protein</fullName>
    </submittedName>
</protein>
<reference evidence="4" key="1">
    <citation type="submission" date="2012-12" db="EMBL/GenBank/DDBJ databases">
        <authorList>
            <person name="Hellsten U."/>
            <person name="Grimwood J."/>
            <person name="Chapman J.A."/>
            <person name="Shapiro H."/>
            <person name="Aerts A."/>
            <person name="Otillar R.P."/>
            <person name="Terry A.Y."/>
            <person name="Boore J.L."/>
            <person name="Simakov O."/>
            <person name="Marletaz F."/>
            <person name="Cho S.-J."/>
            <person name="Edsinger-Gonzales E."/>
            <person name="Havlak P."/>
            <person name="Kuo D.-H."/>
            <person name="Larsson T."/>
            <person name="Lv J."/>
            <person name="Arendt D."/>
            <person name="Savage R."/>
            <person name="Osoegawa K."/>
            <person name="de Jong P."/>
            <person name="Lindberg D.R."/>
            <person name="Seaver E.C."/>
            <person name="Weisblat D.A."/>
            <person name="Putnam N.H."/>
            <person name="Grigoriev I.V."/>
            <person name="Rokhsar D.S."/>
        </authorList>
    </citation>
    <scope>NUCLEOTIDE SEQUENCE</scope>
    <source>
        <strain evidence="4">I ESC-2004</strain>
    </source>
</reference>
<evidence type="ECO:0000256" key="1">
    <source>
        <dbReference type="SAM" id="SignalP"/>
    </source>
</evidence>
<sequence>MASNSAAAKRRTCSRLCPLQAIHVLLCTLVAAHLPLPAAALKISSVPSGVIVVDKQEVRSVHEWAKIYVTLAQPRNNLEPKYAQFIQELERCYLEIRFKAGQSKTPESKLLSNLLQARLKTLKEQAFPPLSPPGRSRRSPFYFVGDIGSSLFGLARTSDVEALAGVTQNLAGQVEGVVQVQQQVIAKVNVLGRHQTLIAKKLNDVIHQTKEHGRVIEQMLRRFDDLKWEIKRNFESIGILALMDLLDDQMKQYQEISPTGNPKSNLHRNFTLPPPEAIPLELIYHNISTEWAKVQLPPGVSSLERPSYRTLQAVPHKSLLPEINDLQTNRDRPLGGST</sequence>
<proteinExistence type="predicted"/>
<feature type="chain" id="PRO_5008787401" evidence="1">
    <location>
        <begin position="33"/>
        <end position="338"/>
    </location>
</feature>
<dbReference type="EMBL" id="AMQN01010691">
    <property type="status" value="NOT_ANNOTATED_CDS"/>
    <property type="molecule type" value="Genomic_DNA"/>
</dbReference>
<accession>R7TVK5</accession>
<reference evidence="2 4" key="2">
    <citation type="journal article" date="2013" name="Nature">
        <title>Insights into bilaterian evolution from three spiralian genomes.</title>
        <authorList>
            <person name="Simakov O."/>
            <person name="Marletaz F."/>
            <person name="Cho S.J."/>
            <person name="Edsinger-Gonzales E."/>
            <person name="Havlak P."/>
            <person name="Hellsten U."/>
            <person name="Kuo D.H."/>
            <person name="Larsson T."/>
            <person name="Lv J."/>
            <person name="Arendt D."/>
            <person name="Savage R."/>
            <person name="Osoegawa K."/>
            <person name="de Jong P."/>
            <person name="Grimwood J."/>
            <person name="Chapman J.A."/>
            <person name="Shapiro H."/>
            <person name="Aerts A."/>
            <person name="Otillar R.P."/>
            <person name="Terry A.Y."/>
            <person name="Boore J.L."/>
            <person name="Grigoriev I.V."/>
            <person name="Lindberg D.R."/>
            <person name="Seaver E.C."/>
            <person name="Weisblat D.A."/>
            <person name="Putnam N.H."/>
            <person name="Rokhsar D.S."/>
        </authorList>
    </citation>
    <scope>NUCLEOTIDE SEQUENCE</scope>
    <source>
        <strain evidence="2 4">I ESC-2004</strain>
    </source>
</reference>
<feature type="signal peptide" evidence="1">
    <location>
        <begin position="1"/>
        <end position="32"/>
    </location>
</feature>
<dbReference type="Proteomes" id="UP000014760">
    <property type="component" value="Unassembled WGS sequence"/>
</dbReference>
<evidence type="ECO:0000313" key="3">
    <source>
        <dbReference type="EnsemblMetazoa" id="CapteP198433"/>
    </source>
</evidence>
<organism evidence="2">
    <name type="scientific">Capitella teleta</name>
    <name type="common">Polychaete worm</name>
    <dbReference type="NCBI Taxonomy" id="283909"/>
    <lineage>
        <taxon>Eukaryota</taxon>
        <taxon>Metazoa</taxon>
        <taxon>Spiralia</taxon>
        <taxon>Lophotrochozoa</taxon>
        <taxon>Annelida</taxon>
        <taxon>Polychaeta</taxon>
        <taxon>Sedentaria</taxon>
        <taxon>Scolecida</taxon>
        <taxon>Capitellidae</taxon>
        <taxon>Capitella</taxon>
    </lineage>
</organism>
<evidence type="ECO:0000313" key="2">
    <source>
        <dbReference type="EMBL" id="ELT97913.1"/>
    </source>
</evidence>
<reference evidence="3" key="3">
    <citation type="submission" date="2015-06" db="UniProtKB">
        <authorList>
            <consortium name="EnsemblMetazoa"/>
        </authorList>
    </citation>
    <scope>IDENTIFICATION</scope>
</reference>
<evidence type="ECO:0000313" key="4">
    <source>
        <dbReference type="Proteomes" id="UP000014760"/>
    </source>
</evidence>
<name>R7TVK5_CAPTE</name>
<dbReference type="HOGENOM" id="CLU_821948_0_0_1"/>
<gene>
    <name evidence="2" type="ORF">CAPTEDRAFT_198433</name>
</gene>
<keyword evidence="4" id="KW-1185">Reference proteome</keyword>